<dbReference type="InterPro" id="IPR001563">
    <property type="entry name" value="Peptidase_S10"/>
</dbReference>
<reference evidence="3" key="2">
    <citation type="submission" date="2018-05" db="EMBL/GenBank/DDBJ databases">
        <title>OmerRS3 (Oryza meridionalis Reference Sequence Version 3).</title>
        <authorList>
            <person name="Zhang J."/>
            <person name="Kudrna D."/>
            <person name="Lee S."/>
            <person name="Talag J."/>
            <person name="Welchert J."/>
            <person name="Wing R.A."/>
        </authorList>
    </citation>
    <scope>NUCLEOTIDE SEQUENCE [LARGE SCALE GENOMIC DNA]</scope>
    <source>
        <strain evidence="3">cv. OR44</strain>
    </source>
</reference>
<feature type="signal peptide" evidence="2">
    <location>
        <begin position="1"/>
        <end position="35"/>
    </location>
</feature>
<evidence type="ECO:0000256" key="1">
    <source>
        <dbReference type="ARBA" id="ARBA00009431"/>
    </source>
</evidence>
<dbReference type="PANTHER" id="PTHR11802:SF321">
    <property type="entry name" value="OS06G0520000 PROTEIN"/>
    <property type="match status" value="1"/>
</dbReference>
<dbReference type="GO" id="GO:0006508">
    <property type="term" value="P:proteolysis"/>
    <property type="evidence" value="ECO:0007669"/>
    <property type="project" value="InterPro"/>
</dbReference>
<dbReference type="InterPro" id="IPR029058">
    <property type="entry name" value="AB_hydrolase_fold"/>
</dbReference>
<dbReference type="STRING" id="40149.A0A0E0E2E2"/>
<dbReference type="PANTHER" id="PTHR11802">
    <property type="entry name" value="SERINE PROTEASE FAMILY S10 SERINE CARBOXYPEPTIDASE"/>
    <property type="match status" value="1"/>
</dbReference>
<dbReference type="Gramene" id="OMERI06G17580.1">
    <property type="protein sequence ID" value="OMERI06G17580.1"/>
    <property type="gene ID" value="OMERI06G17580"/>
</dbReference>
<dbReference type="SUPFAM" id="SSF53474">
    <property type="entry name" value="alpha/beta-Hydrolases"/>
    <property type="match status" value="1"/>
</dbReference>
<evidence type="ECO:0000313" key="4">
    <source>
        <dbReference type="Proteomes" id="UP000008021"/>
    </source>
</evidence>
<accession>A0A0E0E2E2</accession>
<dbReference type="Pfam" id="PF00450">
    <property type="entry name" value="Peptidase_S10"/>
    <property type="match status" value="2"/>
</dbReference>
<keyword evidence="4" id="KW-1185">Reference proteome</keyword>
<dbReference type="Gene3D" id="3.40.50.1820">
    <property type="entry name" value="alpha/beta hydrolase"/>
    <property type="match status" value="2"/>
</dbReference>
<comment type="similarity">
    <text evidence="1">Belongs to the peptidase S10 family.</text>
</comment>
<keyword evidence="2" id="KW-0732">Signal</keyword>
<dbReference type="AlphaFoldDB" id="A0A0E0E2E2"/>
<dbReference type="GO" id="GO:0016747">
    <property type="term" value="F:acyltransferase activity, transferring groups other than amino-acyl groups"/>
    <property type="evidence" value="ECO:0007669"/>
    <property type="project" value="TreeGrafter"/>
</dbReference>
<dbReference type="GO" id="GO:0004185">
    <property type="term" value="F:serine-type carboxypeptidase activity"/>
    <property type="evidence" value="ECO:0007669"/>
    <property type="project" value="InterPro"/>
</dbReference>
<evidence type="ECO:0008006" key="5">
    <source>
        <dbReference type="Google" id="ProtNLM"/>
    </source>
</evidence>
<name>A0A0E0E2E2_9ORYZ</name>
<evidence type="ECO:0000256" key="2">
    <source>
        <dbReference type="SAM" id="SignalP"/>
    </source>
</evidence>
<reference evidence="3" key="1">
    <citation type="submission" date="2015-04" db="UniProtKB">
        <authorList>
            <consortium name="EnsemblPlants"/>
        </authorList>
    </citation>
    <scope>IDENTIFICATION</scope>
</reference>
<protein>
    <recommendedName>
        <fullName evidence="5">Carboxypeptidase</fullName>
    </recommendedName>
</protein>
<dbReference type="HOGENOM" id="CLU_008523_0_1_1"/>
<evidence type="ECO:0000313" key="3">
    <source>
        <dbReference type="EnsemblPlants" id="OMERI06G17580.1"/>
    </source>
</evidence>
<dbReference type="GO" id="GO:0019748">
    <property type="term" value="P:secondary metabolic process"/>
    <property type="evidence" value="ECO:0007669"/>
    <property type="project" value="TreeGrafter"/>
</dbReference>
<organism evidence="3">
    <name type="scientific">Oryza meridionalis</name>
    <dbReference type="NCBI Taxonomy" id="40149"/>
    <lineage>
        <taxon>Eukaryota</taxon>
        <taxon>Viridiplantae</taxon>
        <taxon>Streptophyta</taxon>
        <taxon>Embryophyta</taxon>
        <taxon>Tracheophyta</taxon>
        <taxon>Spermatophyta</taxon>
        <taxon>Magnoliopsida</taxon>
        <taxon>Liliopsida</taxon>
        <taxon>Poales</taxon>
        <taxon>Poaceae</taxon>
        <taxon>BOP clade</taxon>
        <taxon>Oryzoideae</taxon>
        <taxon>Oryzeae</taxon>
        <taxon>Oryzinae</taxon>
        <taxon>Oryza</taxon>
    </lineage>
</organism>
<dbReference type="Proteomes" id="UP000008021">
    <property type="component" value="Chromosome 6"/>
</dbReference>
<dbReference type="EnsemblPlants" id="OMERI06G17580.1">
    <property type="protein sequence ID" value="OMERI06G17580.1"/>
    <property type="gene ID" value="OMERI06G17580"/>
</dbReference>
<proteinExistence type="inferred from homology"/>
<feature type="chain" id="PRO_5002357532" description="Carboxypeptidase" evidence="2">
    <location>
        <begin position="36"/>
        <end position="397"/>
    </location>
</feature>
<dbReference type="PRINTS" id="PR00724">
    <property type="entry name" value="CRBOXYPTASEC"/>
</dbReference>
<sequence>MGSHHRPTAGQCSLVQPPRLITCLLLLLLLLMSSPLTFPCSASSAVITHLPGFHGRLPFYLETGYIGVEEKTGTELFCYFVESERNPDTDRLVLWLVGGPRCSGFCGVVYEVGPLNFVLEAYNGSLPRLVYNQYSWTQMASIIFLDSPVGSGFSYARDPNGYDVGDISSSLQVVTFMKEWLNDHPRYCSHNFYVGGASYAGKVVPVITQYISEAVTHCKGDFVNPTNQLCANVLSTIHKLMSEVSDGNILENKCVKAAPKPTIDVSASRALLEEYNQLHKPPIRPSIDCLPYRYYLSYCWMNDNTTRDALKIKKGTIDEWLRCNKGVLPYAQDIPSSLNYHFNLTTRGYRALVMRFTIEYANNLTFATVKGGSHVVTTNKPKESFAMGKRWLANKPL</sequence>
<dbReference type="eggNOG" id="KOG1282">
    <property type="taxonomic scope" value="Eukaryota"/>
</dbReference>
<dbReference type="FunFam" id="3.40.50.1820:FF:000581">
    <property type="entry name" value="Os11g0431400 protein"/>
    <property type="match status" value="1"/>
</dbReference>